<dbReference type="Pfam" id="PF00240">
    <property type="entry name" value="ubiquitin"/>
    <property type="match status" value="3"/>
</dbReference>
<dbReference type="InterPro" id="IPR029071">
    <property type="entry name" value="Ubiquitin-like_domsf"/>
</dbReference>
<proteinExistence type="predicted"/>
<dbReference type="SUPFAM" id="SSF54236">
    <property type="entry name" value="Ubiquitin-like"/>
    <property type="match status" value="3"/>
</dbReference>
<name>A0A819K981_9BILA</name>
<gene>
    <name evidence="2" type="ORF">OKA104_LOCUS26439</name>
</gene>
<dbReference type="InterPro" id="IPR000626">
    <property type="entry name" value="Ubiquitin-like_dom"/>
</dbReference>
<reference evidence="2" key="1">
    <citation type="submission" date="2021-02" db="EMBL/GenBank/DDBJ databases">
        <authorList>
            <person name="Nowell W R."/>
        </authorList>
    </citation>
    <scope>NUCLEOTIDE SEQUENCE</scope>
</reference>
<dbReference type="PANTHER" id="PTHR10666">
    <property type="entry name" value="UBIQUITIN"/>
    <property type="match status" value="1"/>
</dbReference>
<dbReference type="InterPro" id="IPR050158">
    <property type="entry name" value="Ubiquitin_ubiquitin-like"/>
</dbReference>
<evidence type="ECO:0000259" key="1">
    <source>
        <dbReference type="PROSITE" id="PS50053"/>
    </source>
</evidence>
<dbReference type="Gene3D" id="3.10.20.90">
    <property type="entry name" value="Phosphatidylinositol 3-kinase Catalytic Subunit, Chain A, domain 1"/>
    <property type="match status" value="3"/>
</dbReference>
<protein>
    <recommendedName>
        <fullName evidence="1">Ubiquitin-like domain-containing protein</fullName>
    </recommendedName>
</protein>
<dbReference type="AlphaFoldDB" id="A0A819K981"/>
<accession>A0A819K981</accession>
<dbReference type="FunFam" id="3.10.20.90:FF:000160">
    <property type="entry name" value="Polyubiquitin-C"/>
    <property type="match status" value="1"/>
</dbReference>
<evidence type="ECO:0000313" key="3">
    <source>
        <dbReference type="Proteomes" id="UP000663881"/>
    </source>
</evidence>
<feature type="domain" description="Ubiquitin-like" evidence="1">
    <location>
        <begin position="47"/>
        <end position="123"/>
    </location>
</feature>
<dbReference type="Proteomes" id="UP000663881">
    <property type="component" value="Unassembled WGS sequence"/>
</dbReference>
<evidence type="ECO:0000313" key="2">
    <source>
        <dbReference type="EMBL" id="CAF3942031.1"/>
    </source>
</evidence>
<sequence>MAAPSNTGLVTAAFSSLLGLTPSNTSVPAVTIDALKIYSWAVPVASRSLALNVHGQDLQIPLNVTDSDTIRHVKIKIQGKQGIPIDEQILLFEYLTLEDNRTLNNYGIQDGSTLRLYRRFYRGEIIVKTLTGKAIILDMEPSDTIENVKAKIQDKEGIPPDQQCFVFAGKRLEEGQMLSDYNIHPGSILHFILRLRGGGWFIQVHIRTFTRKIITLKVALSNTVKHVKEQIKAKEGIPIDQQHLICGGHSMEDERTLGHYIIDSMSELDPRGKQLII</sequence>
<dbReference type="EMBL" id="CAJOAY010002318">
    <property type="protein sequence ID" value="CAF3942031.1"/>
    <property type="molecule type" value="Genomic_DNA"/>
</dbReference>
<comment type="caution">
    <text evidence="2">The sequence shown here is derived from an EMBL/GenBank/DDBJ whole genome shotgun (WGS) entry which is preliminary data.</text>
</comment>
<dbReference type="SMART" id="SM00213">
    <property type="entry name" value="UBQ"/>
    <property type="match status" value="3"/>
</dbReference>
<dbReference type="PROSITE" id="PS50053">
    <property type="entry name" value="UBIQUITIN_2"/>
    <property type="match status" value="3"/>
</dbReference>
<feature type="domain" description="Ubiquitin-like" evidence="1">
    <location>
        <begin position="123"/>
        <end position="198"/>
    </location>
</feature>
<dbReference type="InterPro" id="IPR019956">
    <property type="entry name" value="Ubiquitin_dom"/>
</dbReference>
<organism evidence="2 3">
    <name type="scientific">Adineta steineri</name>
    <dbReference type="NCBI Taxonomy" id="433720"/>
    <lineage>
        <taxon>Eukaryota</taxon>
        <taxon>Metazoa</taxon>
        <taxon>Spiralia</taxon>
        <taxon>Gnathifera</taxon>
        <taxon>Rotifera</taxon>
        <taxon>Eurotatoria</taxon>
        <taxon>Bdelloidea</taxon>
        <taxon>Adinetida</taxon>
        <taxon>Adinetidae</taxon>
        <taxon>Adineta</taxon>
    </lineage>
</organism>
<dbReference type="PRINTS" id="PR00348">
    <property type="entry name" value="UBIQUITIN"/>
</dbReference>
<feature type="domain" description="Ubiquitin-like" evidence="1">
    <location>
        <begin position="202"/>
        <end position="268"/>
    </location>
</feature>